<evidence type="ECO:0000313" key="6">
    <source>
        <dbReference type="EMBL" id="MBT2987601.1"/>
    </source>
</evidence>
<evidence type="ECO:0000256" key="4">
    <source>
        <dbReference type="ARBA" id="ARBA00022833"/>
    </source>
</evidence>
<dbReference type="GO" id="GO:0016788">
    <property type="term" value="F:hydrolase activity, acting on ester bonds"/>
    <property type="evidence" value="ECO:0007669"/>
    <property type="project" value="InterPro"/>
</dbReference>
<proteinExistence type="predicted"/>
<dbReference type="AlphaFoldDB" id="A0A944QTG3"/>
<keyword evidence="2" id="KW-0479">Metal-binding</keyword>
<dbReference type="CDD" id="cd06256">
    <property type="entry name" value="M14_ASTE_ASPA-like"/>
    <property type="match status" value="1"/>
</dbReference>
<reference evidence="6 7" key="1">
    <citation type="submission" date="2021-05" db="EMBL/GenBank/DDBJ databases">
        <title>Genetic and Functional Diversity in Clade A Lucinid endosymbionts from the Bahamas.</title>
        <authorList>
            <person name="Giani N.M."/>
            <person name="Engel A.S."/>
            <person name="Campbell B.J."/>
        </authorList>
    </citation>
    <scope>NUCLEOTIDE SEQUENCE [LARGE SCALE GENOMIC DNA]</scope>
    <source>
        <strain evidence="6">LUC16012Gg_MoonRockCtena</strain>
    </source>
</reference>
<comment type="caution">
    <text evidence="6">The sequence shown here is derived from an EMBL/GenBank/DDBJ whole genome shotgun (WGS) entry which is preliminary data.</text>
</comment>
<gene>
    <name evidence="6" type="ORF">KME65_01430</name>
</gene>
<dbReference type="GO" id="GO:0046872">
    <property type="term" value="F:metal ion binding"/>
    <property type="evidence" value="ECO:0007669"/>
    <property type="project" value="UniProtKB-KW"/>
</dbReference>
<dbReference type="EMBL" id="JAHHGM010000001">
    <property type="protein sequence ID" value="MBT2987601.1"/>
    <property type="molecule type" value="Genomic_DNA"/>
</dbReference>
<dbReference type="SUPFAM" id="SSF53187">
    <property type="entry name" value="Zn-dependent exopeptidases"/>
    <property type="match status" value="1"/>
</dbReference>
<evidence type="ECO:0000313" key="7">
    <source>
        <dbReference type="Proteomes" id="UP000770889"/>
    </source>
</evidence>
<evidence type="ECO:0000256" key="2">
    <source>
        <dbReference type="ARBA" id="ARBA00022723"/>
    </source>
</evidence>
<organism evidence="6 7">
    <name type="scientific">Candidatus Thiodiazotropha taylori</name>
    <dbReference type="NCBI Taxonomy" id="2792791"/>
    <lineage>
        <taxon>Bacteria</taxon>
        <taxon>Pseudomonadati</taxon>
        <taxon>Pseudomonadota</taxon>
        <taxon>Gammaproteobacteria</taxon>
        <taxon>Chromatiales</taxon>
        <taxon>Sedimenticolaceae</taxon>
        <taxon>Candidatus Thiodiazotropha</taxon>
    </lineage>
</organism>
<dbReference type="Gene3D" id="3.40.630.10">
    <property type="entry name" value="Zn peptidases"/>
    <property type="match status" value="1"/>
</dbReference>
<feature type="domain" description="Succinylglutamate desuccinylase/Aspartoacylase catalytic" evidence="5">
    <location>
        <begin position="46"/>
        <end position="195"/>
    </location>
</feature>
<comment type="cofactor">
    <cofactor evidence="1">
        <name>Zn(2+)</name>
        <dbReference type="ChEBI" id="CHEBI:29105"/>
    </cofactor>
</comment>
<dbReference type="Proteomes" id="UP000770889">
    <property type="component" value="Unassembled WGS sequence"/>
</dbReference>
<accession>A0A944QTG3</accession>
<name>A0A944QTG3_9GAMM</name>
<dbReference type="Pfam" id="PF24827">
    <property type="entry name" value="AstE_AspA_cat"/>
    <property type="match status" value="1"/>
</dbReference>
<dbReference type="InterPro" id="IPR055438">
    <property type="entry name" value="AstE_AspA_cat"/>
</dbReference>
<evidence type="ECO:0000256" key="3">
    <source>
        <dbReference type="ARBA" id="ARBA00022801"/>
    </source>
</evidence>
<evidence type="ECO:0000256" key="1">
    <source>
        <dbReference type="ARBA" id="ARBA00001947"/>
    </source>
</evidence>
<sequence length="347" mass="38873">MLLEFDYLPENLLALEAKQLADHLSGPTLIHLPGRREEPLFVSVLMHGNETVGWEAMRALLVNYQNRELPRALSLFIGNVDAAAEGLRLLPGQPDYNRIWCGSELEITPEHRDMEQVVERMRLRKPFASVDIHNNTGLNPHYACINRMATEFLHLALLFSRTVVYFLRPRGVQSMAFAELCPAVTLECGKVGSAHGVEHARDYLEACLHLAEHPRHAVSHLDIDLFHTVAQVKISPDVSFGFDPGESAIVLDPDIDHLNFRELPAGTLFGWLNGAGLDALDVRDEQGREVGDDYFTIEEGQLCLHRTVMPSMLTKDLNVIRQDCLCYLMERYESHLSKPATSASGSG</sequence>
<evidence type="ECO:0000259" key="5">
    <source>
        <dbReference type="Pfam" id="PF24827"/>
    </source>
</evidence>
<keyword evidence="3" id="KW-0378">Hydrolase</keyword>
<keyword evidence="4" id="KW-0862">Zinc</keyword>
<protein>
    <submittedName>
        <fullName evidence="6">Succinylglutamate desuccinylase/aspartoacylase family protein</fullName>
    </submittedName>
</protein>